<keyword evidence="2" id="KW-0597">Phosphoprotein</keyword>
<dbReference type="AlphaFoldDB" id="A0A8H6L6J2"/>
<reference evidence="4 5" key="1">
    <citation type="journal article" date="2020" name="Genomics">
        <title>Complete, high-quality genomes from long-read metagenomic sequencing of two wolf lichen thalli reveals enigmatic genome architecture.</title>
        <authorList>
            <person name="McKenzie S.K."/>
            <person name="Walston R.F."/>
            <person name="Allen J.L."/>
        </authorList>
    </citation>
    <scope>NUCLEOTIDE SEQUENCE [LARGE SCALE GENOMIC DNA]</scope>
    <source>
        <strain evidence="4">WasteWater2</strain>
    </source>
</reference>
<dbReference type="Gene3D" id="3.40.50.720">
    <property type="entry name" value="NAD(P)-binding Rossmann-like Domain"/>
    <property type="match status" value="1"/>
</dbReference>
<gene>
    <name evidence="4" type="ORF">HO173_004404</name>
</gene>
<keyword evidence="5" id="KW-1185">Reference proteome</keyword>
<dbReference type="GeneID" id="59286069"/>
<comment type="caution">
    <text evidence="4">The sequence shown here is derived from an EMBL/GenBank/DDBJ whole genome shotgun (WGS) entry which is preliminary data.</text>
</comment>
<name>A0A8H6L6J2_9LECA</name>
<sequence>MLSTGSTRVSCIVRAPDNSTAWNRIKAALQTWDLWEASFGSRFDAFCGDVCKPFLGLSTNEYLYLARQVDTIYHSAAAVSLIAPFAELEEANITGTIEILRFASTLTQKRLTYISTLAVFFGIGNKVHCGIEVPVNNLQSGIVTGYAQSKWVSEQLVLEYARLGGHAFVLRRVVCSAALGTTNVLEMTSLSV</sequence>
<keyword evidence="1" id="KW-0596">Phosphopantetheine</keyword>
<evidence type="ECO:0000313" key="5">
    <source>
        <dbReference type="Proteomes" id="UP000578531"/>
    </source>
</evidence>
<dbReference type="Pfam" id="PF07993">
    <property type="entry name" value="NAD_binding_4"/>
    <property type="match status" value="1"/>
</dbReference>
<dbReference type="EMBL" id="JACCJC010000014">
    <property type="protein sequence ID" value="KAF6237514.1"/>
    <property type="molecule type" value="Genomic_DNA"/>
</dbReference>
<dbReference type="PANTHER" id="PTHR44845">
    <property type="entry name" value="CARRIER DOMAIN-CONTAINING PROTEIN"/>
    <property type="match status" value="1"/>
</dbReference>
<accession>A0A8H6L6J2</accession>
<evidence type="ECO:0000256" key="1">
    <source>
        <dbReference type="ARBA" id="ARBA00022450"/>
    </source>
</evidence>
<dbReference type="PANTHER" id="PTHR44845:SF6">
    <property type="entry name" value="BETA-ALANINE-ACTIVATING ENZYME"/>
    <property type="match status" value="1"/>
</dbReference>
<dbReference type="RefSeq" id="XP_037166838.1">
    <property type="nucleotide sequence ID" value="XM_037306328.1"/>
</dbReference>
<evidence type="ECO:0000313" key="4">
    <source>
        <dbReference type="EMBL" id="KAF6237514.1"/>
    </source>
</evidence>
<dbReference type="InterPro" id="IPR036291">
    <property type="entry name" value="NAD(P)-bd_dom_sf"/>
</dbReference>
<dbReference type="OrthoDB" id="408177at2759"/>
<proteinExistence type="predicted"/>
<dbReference type="SUPFAM" id="SSF51735">
    <property type="entry name" value="NAD(P)-binding Rossmann-fold domains"/>
    <property type="match status" value="1"/>
</dbReference>
<organism evidence="4 5">
    <name type="scientific">Letharia columbiana</name>
    <dbReference type="NCBI Taxonomy" id="112416"/>
    <lineage>
        <taxon>Eukaryota</taxon>
        <taxon>Fungi</taxon>
        <taxon>Dikarya</taxon>
        <taxon>Ascomycota</taxon>
        <taxon>Pezizomycotina</taxon>
        <taxon>Lecanoromycetes</taxon>
        <taxon>OSLEUM clade</taxon>
        <taxon>Lecanoromycetidae</taxon>
        <taxon>Lecanorales</taxon>
        <taxon>Lecanorineae</taxon>
        <taxon>Parmeliaceae</taxon>
        <taxon>Letharia</taxon>
    </lineage>
</organism>
<evidence type="ECO:0000256" key="2">
    <source>
        <dbReference type="ARBA" id="ARBA00022553"/>
    </source>
</evidence>
<protein>
    <recommendedName>
        <fullName evidence="3">Thioester reductase (TE) domain-containing protein</fullName>
    </recommendedName>
</protein>
<dbReference type="Proteomes" id="UP000578531">
    <property type="component" value="Unassembled WGS sequence"/>
</dbReference>
<feature type="domain" description="Thioester reductase (TE)" evidence="3">
    <location>
        <begin position="5"/>
        <end position="171"/>
    </location>
</feature>
<evidence type="ECO:0000259" key="3">
    <source>
        <dbReference type="Pfam" id="PF07993"/>
    </source>
</evidence>
<dbReference type="InterPro" id="IPR013120">
    <property type="entry name" value="FAR_NAD-bd"/>
</dbReference>